<organism evidence="2 3">
    <name type="scientific">Metabacillus lacus</name>
    <dbReference type="NCBI Taxonomy" id="1983721"/>
    <lineage>
        <taxon>Bacteria</taxon>
        <taxon>Bacillati</taxon>
        <taxon>Bacillota</taxon>
        <taxon>Bacilli</taxon>
        <taxon>Bacillales</taxon>
        <taxon>Bacillaceae</taxon>
        <taxon>Metabacillus</taxon>
    </lineage>
</organism>
<dbReference type="InterPro" id="IPR006938">
    <property type="entry name" value="DUF624"/>
</dbReference>
<protein>
    <submittedName>
        <fullName evidence="2">DUF624 domain-containing protein</fullName>
    </submittedName>
</protein>
<feature type="transmembrane region" description="Helical" evidence="1">
    <location>
        <begin position="141"/>
        <end position="160"/>
    </location>
</feature>
<evidence type="ECO:0000313" key="2">
    <source>
        <dbReference type="EMBL" id="MRX74100.1"/>
    </source>
</evidence>
<accession>A0A7X2J2D0</accession>
<dbReference type="Proteomes" id="UP000448867">
    <property type="component" value="Unassembled WGS sequence"/>
</dbReference>
<sequence>MKFYQSDFYKIMETISNFFILNILWLLSCIPIITIFPATSALFSVARQWQLKKERSVYSAYLHAFRKNFLQSLGACLIWFLILLILAADYYLVFRSGIMDAFVFKTIFFLFSTIFTMTSLYLFPVLVHYKTSTISIFKNSLLLAVSQLHMTILLFLLAGLAGTVLYLFPFLLLALPSCTAYAIYYLCRRVFQKIERYQQQETAL</sequence>
<dbReference type="OrthoDB" id="2182676at2"/>
<evidence type="ECO:0000256" key="1">
    <source>
        <dbReference type="SAM" id="Phobius"/>
    </source>
</evidence>
<keyword evidence="1" id="KW-1133">Transmembrane helix</keyword>
<feature type="transmembrane region" description="Helical" evidence="1">
    <location>
        <begin position="73"/>
        <end position="94"/>
    </location>
</feature>
<proteinExistence type="predicted"/>
<feature type="transmembrane region" description="Helical" evidence="1">
    <location>
        <begin position="106"/>
        <end position="129"/>
    </location>
</feature>
<keyword evidence="1" id="KW-0812">Transmembrane</keyword>
<evidence type="ECO:0000313" key="3">
    <source>
        <dbReference type="Proteomes" id="UP000448867"/>
    </source>
</evidence>
<feature type="transmembrane region" description="Helical" evidence="1">
    <location>
        <begin position="20"/>
        <end position="46"/>
    </location>
</feature>
<dbReference type="EMBL" id="WKKI01000060">
    <property type="protein sequence ID" value="MRX74100.1"/>
    <property type="molecule type" value="Genomic_DNA"/>
</dbReference>
<reference evidence="2 3" key="1">
    <citation type="submission" date="2019-11" db="EMBL/GenBank/DDBJ databases">
        <title>Bacillus lacus genome.</title>
        <authorList>
            <person name="Allen C.J."/>
            <person name="Newman J.D."/>
        </authorList>
    </citation>
    <scope>NUCLEOTIDE SEQUENCE [LARGE SCALE GENOMIC DNA]</scope>
    <source>
        <strain evidence="2 3">KCTC 33946</strain>
    </source>
</reference>
<name>A0A7X2J2D0_9BACI</name>
<dbReference type="AlphaFoldDB" id="A0A7X2J2D0"/>
<feature type="transmembrane region" description="Helical" evidence="1">
    <location>
        <begin position="166"/>
        <end position="187"/>
    </location>
</feature>
<gene>
    <name evidence="2" type="ORF">GJU40_18415</name>
</gene>
<keyword evidence="1" id="KW-0472">Membrane</keyword>
<dbReference type="PROSITE" id="PS51257">
    <property type="entry name" value="PROKAR_LIPOPROTEIN"/>
    <property type="match status" value="1"/>
</dbReference>
<dbReference type="Pfam" id="PF04854">
    <property type="entry name" value="DUF624"/>
    <property type="match status" value="1"/>
</dbReference>
<keyword evidence="3" id="KW-1185">Reference proteome</keyword>
<dbReference type="RefSeq" id="WP_154309553.1">
    <property type="nucleotide sequence ID" value="NZ_WKKI01000060.1"/>
</dbReference>
<comment type="caution">
    <text evidence="2">The sequence shown here is derived from an EMBL/GenBank/DDBJ whole genome shotgun (WGS) entry which is preliminary data.</text>
</comment>